<accession>A0AAV5VBF9</accession>
<evidence type="ECO:0000313" key="1">
    <source>
        <dbReference type="EMBL" id="GMT15553.1"/>
    </source>
</evidence>
<comment type="caution">
    <text evidence="1">The sequence shown here is derived from an EMBL/GenBank/DDBJ whole genome shotgun (WGS) entry which is preliminary data.</text>
</comment>
<sequence>GTLVASEKIREILSAQTMFRLEIIPELFQIIEKTGNNEVKKYNLLFFIYGWEEQTRDFVEYFYERMKEHNKTPISIDGPSDHTWLKENNVCSLRMGRILHLRT</sequence>
<keyword evidence="2" id="KW-1185">Reference proteome</keyword>
<dbReference type="EMBL" id="BTSY01000002">
    <property type="protein sequence ID" value="GMT15553.1"/>
    <property type="molecule type" value="Genomic_DNA"/>
</dbReference>
<dbReference type="AlphaFoldDB" id="A0AAV5VBF9"/>
<dbReference type="Proteomes" id="UP001432322">
    <property type="component" value="Unassembled WGS sequence"/>
</dbReference>
<organism evidence="1 2">
    <name type="scientific">Pristionchus fissidentatus</name>
    <dbReference type="NCBI Taxonomy" id="1538716"/>
    <lineage>
        <taxon>Eukaryota</taxon>
        <taxon>Metazoa</taxon>
        <taxon>Ecdysozoa</taxon>
        <taxon>Nematoda</taxon>
        <taxon>Chromadorea</taxon>
        <taxon>Rhabditida</taxon>
        <taxon>Rhabditina</taxon>
        <taxon>Diplogasteromorpha</taxon>
        <taxon>Diplogasteroidea</taxon>
        <taxon>Neodiplogasteridae</taxon>
        <taxon>Pristionchus</taxon>
    </lineage>
</organism>
<gene>
    <name evidence="1" type="ORF">PFISCL1PPCAC_6850</name>
</gene>
<reference evidence="1" key="1">
    <citation type="submission" date="2023-10" db="EMBL/GenBank/DDBJ databases">
        <title>Genome assembly of Pristionchus species.</title>
        <authorList>
            <person name="Yoshida K."/>
            <person name="Sommer R.J."/>
        </authorList>
    </citation>
    <scope>NUCLEOTIDE SEQUENCE</scope>
    <source>
        <strain evidence="1">RS5133</strain>
    </source>
</reference>
<proteinExistence type="predicted"/>
<evidence type="ECO:0000313" key="2">
    <source>
        <dbReference type="Proteomes" id="UP001432322"/>
    </source>
</evidence>
<feature type="non-terminal residue" evidence="1">
    <location>
        <position position="103"/>
    </location>
</feature>
<name>A0AAV5VBF9_9BILA</name>
<protein>
    <submittedName>
        <fullName evidence="1">Uncharacterized protein</fullName>
    </submittedName>
</protein>
<feature type="non-terminal residue" evidence="1">
    <location>
        <position position="1"/>
    </location>
</feature>